<feature type="compositionally biased region" description="Low complexity" evidence="1">
    <location>
        <begin position="35"/>
        <end position="50"/>
    </location>
</feature>
<proteinExistence type="predicted"/>
<comment type="caution">
    <text evidence="2">The sequence shown here is derived from an EMBL/GenBank/DDBJ whole genome shotgun (WGS) entry which is preliminary data.</text>
</comment>
<dbReference type="EMBL" id="CAJNNW010011059">
    <property type="protein sequence ID" value="CAE8652730.1"/>
    <property type="molecule type" value="Genomic_DNA"/>
</dbReference>
<evidence type="ECO:0000256" key="1">
    <source>
        <dbReference type="SAM" id="MobiDB-lite"/>
    </source>
</evidence>
<sequence>MPRKSKLGITTRDATTRTTTTTTRTKKKEAKTRTTKTTTATTSTATTTVTQASKKSGRDPNRRQVEIRDVGSYIPSKVSYGEDELSHDLLGTAADALRDGGRIVFLVPVDLADFLGIDRAASELREGCAEKETLRAMAYPKDGRPKKDPRLCISETTRDPLLLDETRYLDF</sequence>
<organism evidence="2 3">
    <name type="scientific">Polarella glacialis</name>
    <name type="common">Dinoflagellate</name>
    <dbReference type="NCBI Taxonomy" id="89957"/>
    <lineage>
        <taxon>Eukaryota</taxon>
        <taxon>Sar</taxon>
        <taxon>Alveolata</taxon>
        <taxon>Dinophyceae</taxon>
        <taxon>Suessiales</taxon>
        <taxon>Suessiaceae</taxon>
        <taxon>Polarella</taxon>
    </lineage>
</organism>
<dbReference type="Proteomes" id="UP000626109">
    <property type="component" value="Unassembled WGS sequence"/>
</dbReference>
<feature type="compositionally biased region" description="Basic residues" evidence="1">
    <location>
        <begin position="24"/>
        <end position="34"/>
    </location>
</feature>
<feature type="region of interest" description="Disordered" evidence="1">
    <location>
        <begin position="1"/>
        <end position="70"/>
    </location>
</feature>
<name>A0A813ILF9_POLGL</name>
<reference evidence="2" key="1">
    <citation type="submission" date="2021-02" db="EMBL/GenBank/DDBJ databases">
        <authorList>
            <person name="Dougan E. K."/>
            <person name="Rhodes N."/>
            <person name="Thang M."/>
            <person name="Chan C."/>
        </authorList>
    </citation>
    <scope>NUCLEOTIDE SEQUENCE</scope>
</reference>
<accession>A0A813ILF9</accession>
<feature type="compositionally biased region" description="Basic and acidic residues" evidence="1">
    <location>
        <begin position="56"/>
        <end position="69"/>
    </location>
</feature>
<gene>
    <name evidence="2" type="ORF">PGLA2088_LOCUS9925</name>
</gene>
<protein>
    <submittedName>
        <fullName evidence="2">Uncharacterized protein</fullName>
    </submittedName>
</protein>
<feature type="compositionally biased region" description="Low complexity" evidence="1">
    <location>
        <begin position="10"/>
        <end position="23"/>
    </location>
</feature>
<evidence type="ECO:0000313" key="2">
    <source>
        <dbReference type="EMBL" id="CAE8652730.1"/>
    </source>
</evidence>
<evidence type="ECO:0000313" key="3">
    <source>
        <dbReference type="Proteomes" id="UP000626109"/>
    </source>
</evidence>
<dbReference type="AlphaFoldDB" id="A0A813ILF9"/>